<feature type="compositionally biased region" description="Polar residues" evidence="1">
    <location>
        <begin position="145"/>
        <end position="155"/>
    </location>
</feature>
<dbReference type="PANTHER" id="PTHR33499">
    <property type="entry name" value="OS12G0282400 PROTEIN-RELATED"/>
    <property type="match status" value="1"/>
</dbReference>
<organism evidence="2 3">
    <name type="scientific">Triticum urartu</name>
    <name type="common">Red wild einkorn</name>
    <name type="synonym">Crithodium urartu</name>
    <dbReference type="NCBI Taxonomy" id="4572"/>
    <lineage>
        <taxon>Eukaryota</taxon>
        <taxon>Viridiplantae</taxon>
        <taxon>Streptophyta</taxon>
        <taxon>Embryophyta</taxon>
        <taxon>Tracheophyta</taxon>
        <taxon>Spermatophyta</taxon>
        <taxon>Magnoliopsida</taxon>
        <taxon>Liliopsida</taxon>
        <taxon>Poales</taxon>
        <taxon>Poaceae</taxon>
        <taxon>BOP clade</taxon>
        <taxon>Pooideae</taxon>
        <taxon>Triticodae</taxon>
        <taxon>Triticeae</taxon>
        <taxon>Triticinae</taxon>
        <taxon>Triticum</taxon>
    </lineage>
</organism>
<feature type="region of interest" description="Disordered" evidence="1">
    <location>
        <begin position="85"/>
        <end position="192"/>
    </location>
</feature>
<reference evidence="3" key="1">
    <citation type="journal article" date="2013" name="Nature">
        <title>Draft genome of the wheat A-genome progenitor Triticum urartu.</title>
        <authorList>
            <person name="Ling H.Q."/>
            <person name="Zhao S."/>
            <person name="Liu D."/>
            <person name="Wang J."/>
            <person name="Sun H."/>
            <person name="Zhang C."/>
            <person name="Fan H."/>
            <person name="Li D."/>
            <person name="Dong L."/>
            <person name="Tao Y."/>
            <person name="Gao C."/>
            <person name="Wu H."/>
            <person name="Li Y."/>
            <person name="Cui Y."/>
            <person name="Guo X."/>
            <person name="Zheng S."/>
            <person name="Wang B."/>
            <person name="Yu K."/>
            <person name="Liang Q."/>
            <person name="Yang W."/>
            <person name="Lou X."/>
            <person name="Chen J."/>
            <person name="Feng M."/>
            <person name="Jian J."/>
            <person name="Zhang X."/>
            <person name="Luo G."/>
            <person name="Jiang Y."/>
            <person name="Liu J."/>
            <person name="Wang Z."/>
            <person name="Sha Y."/>
            <person name="Zhang B."/>
            <person name="Wu H."/>
            <person name="Tang D."/>
            <person name="Shen Q."/>
            <person name="Xue P."/>
            <person name="Zou S."/>
            <person name="Wang X."/>
            <person name="Liu X."/>
            <person name="Wang F."/>
            <person name="Yang Y."/>
            <person name="An X."/>
            <person name="Dong Z."/>
            <person name="Zhang K."/>
            <person name="Zhang X."/>
            <person name="Luo M.C."/>
            <person name="Dvorak J."/>
            <person name="Tong Y."/>
            <person name="Wang J."/>
            <person name="Yang H."/>
            <person name="Li Z."/>
            <person name="Wang D."/>
            <person name="Zhang A."/>
            <person name="Wang J."/>
        </authorList>
    </citation>
    <scope>NUCLEOTIDE SEQUENCE</scope>
    <source>
        <strain evidence="3">cv. G1812</strain>
    </source>
</reference>
<dbReference type="Gramene" id="TuG1812G0600000612.01.T01">
    <property type="protein sequence ID" value="TuG1812G0600000612.01.T01"/>
    <property type="gene ID" value="TuG1812G0600000612.01"/>
</dbReference>
<dbReference type="Proteomes" id="UP000015106">
    <property type="component" value="Chromosome 6"/>
</dbReference>
<sequence>MSQHRYGNLTALARERCSSQLSKSGLVHQSIARHTLPEKSSQIADFSRKRVTHKPHLQDEELWKKYELAAEDGNDAATNTPILFTTNWDADDSGTMSDEADTNNDGYMGNDMDDFHDGANGADELMGNENLESEESQDSHGFAGSSKTSKHNNATELVDENLENEEVQGNHGLTATSKTRPQTGEKRRVRGKNKCKEVADLMESQKIKVQFYNNRALSKSFARHLGRIVRNPRITPMRVNEWSNIIDAARKHIFDAIKDKFENIDDNIAIDVYKDEILDHVKKLWINWRGDLHRHFVKPKKTMHEAMKKVPKDIPKDDWEWLVKEHFFSKEFLKRARETPKTELTSKCFTDLAVNPLDR</sequence>
<protein>
    <submittedName>
        <fullName evidence="2">Uncharacterized protein</fullName>
    </submittedName>
</protein>
<reference evidence="2" key="3">
    <citation type="submission" date="2022-06" db="UniProtKB">
        <authorList>
            <consortium name="EnsemblPlants"/>
        </authorList>
    </citation>
    <scope>IDENTIFICATION</scope>
</reference>
<feature type="compositionally biased region" description="Acidic residues" evidence="1">
    <location>
        <begin position="157"/>
        <end position="166"/>
    </location>
</feature>
<reference evidence="2" key="2">
    <citation type="submission" date="2018-03" db="EMBL/GenBank/DDBJ databases">
        <title>The Triticum urartu genome reveals the dynamic nature of wheat genome evolution.</title>
        <authorList>
            <person name="Ling H."/>
            <person name="Ma B."/>
            <person name="Shi X."/>
            <person name="Liu H."/>
            <person name="Dong L."/>
            <person name="Sun H."/>
            <person name="Cao Y."/>
            <person name="Gao Q."/>
            <person name="Zheng S."/>
            <person name="Li Y."/>
            <person name="Yu Y."/>
            <person name="Du H."/>
            <person name="Qi M."/>
            <person name="Li Y."/>
            <person name="Yu H."/>
            <person name="Cui Y."/>
            <person name="Wang N."/>
            <person name="Chen C."/>
            <person name="Wu H."/>
            <person name="Zhao Y."/>
            <person name="Zhang J."/>
            <person name="Li Y."/>
            <person name="Zhou W."/>
            <person name="Zhang B."/>
            <person name="Hu W."/>
            <person name="Eijk M."/>
            <person name="Tang J."/>
            <person name="Witsenboer H."/>
            <person name="Zhao S."/>
            <person name="Li Z."/>
            <person name="Zhang A."/>
            <person name="Wang D."/>
            <person name="Liang C."/>
        </authorList>
    </citation>
    <scope>NUCLEOTIDE SEQUENCE [LARGE SCALE GENOMIC DNA]</scope>
    <source>
        <strain evidence="2">cv. G1812</strain>
    </source>
</reference>
<dbReference type="PANTHER" id="PTHR33499:SF40">
    <property type="entry name" value="TRANSPOSASE-ASSOCIATED DOMAIN-CONTAINING PROTEIN"/>
    <property type="match status" value="1"/>
</dbReference>
<keyword evidence="3" id="KW-1185">Reference proteome</keyword>
<name>A0A8R7UQN2_TRIUA</name>
<accession>A0A8R7UQN2</accession>
<dbReference type="AlphaFoldDB" id="A0A8R7UQN2"/>
<evidence type="ECO:0000256" key="1">
    <source>
        <dbReference type="SAM" id="MobiDB-lite"/>
    </source>
</evidence>
<feature type="compositionally biased region" description="Polar residues" evidence="1">
    <location>
        <begin position="171"/>
        <end position="182"/>
    </location>
</feature>
<evidence type="ECO:0000313" key="2">
    <source>
        <dbReference type="EnsemblPlants" id="TuG1812G0600000612.01.T01"/>
    </source>
</evidence>
<proteinExistence type="predicted"/>
<dbReference type="EnsemblPlants" id="TuG1812G0600000612.01.T01">
    <property type="protein sequence ID" value="TuG1812G0600000612.01.T01"/>
    <property type="gene ID" value="TuG1812G0600000612.01"/>
</dbReference>
<evidence type="ECO:0000313" key="3">
    <source>
        <dbReference type="Proteomes" id="UP000015106"/>
    </source>
</evidence>